<gene>
    <name evidence="1" type="ORF">CEXT_273091</name>
</gene>
<keyword evidence="2" id="KW-1185">Reference proteome</keyword>
<name>A0AAV4SSM3_CAEEX</name>
<accession>A0AAV4SSM3</accession>
<evidence type="ECO:0000313" key="1">
    <source>
        <dbReference type="EMBL" id="GIY36186.1"/>
    </source>
</evidence>
<comment type="caution">
    <text evidence="1">The sequence shown here is derived from an EMBL/GenBank/DDBJ whole genome shotgun (WGS) entry which is preliminary data.</text>
</comment>
<proteinExistence type="predicted"/>
<dbReference type="EMBL" id="BPLR01010019">
    <property type="protein sequence ID" value="GIY36186.1"/>
    <property type="molecule type" value="Genomic_DNA"/>
</dbReference>
<protein>
    <submittedName>
        <fullName evidence="1">Uncharacterized protein</fullName>
    </submittedName>
</protein>
<dbReference type="AlphaFoldDB" id="A0AAV4SSM3"/>
<reference evidence="1 2" key="1">
    <citation type="submission" date="2021-06" db="EMBL/GenBank/DDBJ databases">
        <title>Caerostris extrusa draft genome.</title>
        <authorList>
            <person name="Kono N."/>
            <person name="Arakawa K."/>
        </authorList>
    </citation>
    <scope>NUCLEOTIDE SEQUENCE [LARGE SCALE GENOMIC DNA]</scope>
</reference>
<dbReference type="Proteomes" id="UP001054945">
    <property type="component" value="Unassembled WGS sequence"/>
</dbReference>
<organism evidence="1 2">
    <name type="scientific">Caerostris extrusa</name>
    <name type="common">Bark spider</name>
    <name type="synonym">Caerostris bankana</name>
    <dbReference type="NCBI Taxonomy" id="172846"/>
    <lineage>
        <taxon>Eukaryota</taxon>
        <taxon>Metazoa</taxon>
        <taxon>Ecdysozoa</taxon>
        <taxon>Arthropoda</taxon>
        <taxon>Chelicerata</taxon>
        <taxon>Arachnida</taxon>
        <taxon>Araneae</taxon>
        <taxon>Araneomorphae</taxon>
        <taxon>Entelegynae</taxon>
        <taxon>Araneoidea</taxon>
        <taxon>Araneidae</taxon>
        <taxon>Caerostris</taxon>
    </lineage>
</organism>
<evidence type="ECO:0000313" key="2">
    <source>
        <dbReference type="Proteomes" id="UP001054945"/>
    </source>
</evidence>
<sequence length="88" mass="10060">MQGNRGIRLQRRGEKCLFRGEHIDVQTSQGDRPGVLDTAGRQDEGCCAKRELWSLLFLRRRPIEAGADGATTEQQLLQIRLFVKKKNH</sequence>